<dbReference type="Pfam" id="PF00905">
    <property type="entry name" value="Transpeptidase"/>
    <property type="match status" value="1"/>
</dbReference>
<dbReference type="GO" id="GO:0071972">
    <property type="term" value="F:peptidoglycan L,D-transpeptidase activity"/>
    <property type="evidence" value="ECO:0007669"/>
    <property type="project" value="TreeGrafter"/>
</dbReference>
<dbReference type="InterPro" id="IPR036138">
    <property type="entry name" value="PBP_dimer_sf"/>
</dbReference>
<dbReference type="EMBL" id="AP023416">
    <property type="protein sequence ID" value="BCK79564.1"/>
    <property type="molecule type" value="Genomic_DNA"/>
</dbReference>
<evidence type="ECO:0000256" key="8">
    <source>
        <dbReference type="ARBA" id="ARBA00022989"/>
    </source>
</evidence>
<keyword evidence="15" id="KW-1185">Reference proteome</keyword>
<evidence type="ECO:0000256" key="6">
    <source>
        <dbReference type="ARBA" id="ARBA00022960"/>
    </source>
</evidence>
<evidence type="ECO:0000256" key="11">
    <source>
        <dbReference type="SAM" id="Phobius"/>
    </source>
</evidence>
<proteinExistence type="inferred from homology"/>
<dbReference type="Gene3D" id="3.40.710.10">
    <property type="entry name" value="DD-peptidase/beta-lactamase superfamily"/>
    <property type="match status" value="1"/>
</dbReference>
<feature type="domain" description="Penicillin-binding protein dimerisation" evidence="13">
    <location>
        <begin position="157"/>
        <end position="294"/>
    </location>
</feature>
<evidence type="ECO:0000256" key="10">
    <source>
        <dbReference type="ARBA" id="ARBA00023316"/>
    </source>
</evidence>
<evidence type="ECO:0000256" key="7">
    <source>
        <dbReference type="ARBA" id="ARBA00022984"/>
    </source>
</evidence>
<keyword evidence="6" id="KW-0133">Cell shape</keyword>
<evidence type="ECO:0000313" key="15">
    <source>
        <dbReference type="Proteomes" id="UP000681343"/>
    </source>
</evidence>
<keyword evidence="10" id="KW-0961">Cell wall biogenesis/degradation</keyword>
<dbReference type="InterPro" id="IPR005311">
    <property type="entry name" value="PBP_dimer"/>
</dbReference>
<keyword evidence="7" id="KW-0573">Peptidoglycan synthesis</keyword>
<dbReference type="SUPFAM" id="SSF56519">
    <property type="entry name" value="Penicillin binding protein dimerisation domain"/>
    <property type="match status" value="1"/>
</dbReference>
<evidence type="ECO:0000256" key="2">
    <source>
        <dbReference type="ARBA" id="ARBA00004236"/>
    </source>
</evidence>
<feature type="transmembrane region" description="Helical" evidence="11">
    <location>
        <begin position="12"/>
        <end position="34"/>
    </location>
</feature>
<protein>
    <recommendedName>
        <fullName evidence="16">Penicillin-binding protein 2</fullName>
    </recommendedName>
</protein>
<accession>A0A810PV23</accession>
<feature type="domain" description="Penicillin-binding protein transpeptidase" evidence="12">
    <location>
        <begin position="339"/>
        <end position="656"/>
    </location>
</feature>
<dbReference type="SUPFAM" id="SSF56601">
    <property type="entry name" value="beta-lactamase/transpeptidase-like"/>
    <property type="match status" value="1"/>
</dbReference>
<evidence type="ECO:0008006" key="16">
    <source>
        <dbReference type="Google" id="ProtNLM"/>
    </source>
</evidence>
<evidence type="ECO:0000313" key="14">
    <source>
        <dbReference type="EMBL" id="BCK79564.1"/>
    </source>
</evidence>
<keyword evidence="4" id="KW-1003">Cell membrane</keyword>
<keyword evidence="14" id="KW-0614">Plasmid</keyword>
<dbReference type="InterPro" id="IPR012338">
    <property type="entry name" value="Beta-lactam/transpept-like"/>
</dbReference>
<dbReference type="RefSeq" id="WP_212821247.1">
    <property type="nucleotide sequence ID" value="NZ_AP023416.1"/>
</dbReference>
<organism evidence="14 15">
    <name type="scientific">Vescimonas fastidiosa</name>
    <dbReference type="NCBI Taxonomy" id="2714353"/>
    <lineage>
        <taxon>Bacteria</taxon>
        <taxon>Bacillati</taxon>
        <taxon>Bacillota</taxon>
        <taxon>Clostridia</taxon>
        <taxon>Eubacteriales</taxon>
        <taxon>Oscillospiraceae</taxon>
        <taxon>Vescimonas</taxon>
    </lineage>
</organism>
<dbReference type="InterPro" id="IPR050515">
    <property type="entry name" value="Beta-lactam/transpept"/>
</dbReference>
<dbReference type="GO" id="GO:0005886">
    <property type="term" value="C:plasma membrane"/>
    <property type="evidence" value="ECO:0007669"/>
    <property type="project" value="UniProtKB-SubCell"/>
</dbReference>
<keyword evidence="5 11" id="KW-0812">Transmembrane</keyword>
<dbReference type="GO" id="GO:0071555">
    <property type="term" value="P:cell wall organization"/>
    <property type="evidence" value="ECO:0007669"/>
    <property type="project" value="UniProtKB-KW"/>
</dbReference>
<keyword evidence="9 11" id="KW-0472">Membrane</keyword>
<evidence type="ECO:0000256" key="1">
    <source>
        <dbReference type="ARBA" id="ARBA00004167"/>
    </source>
</evidence>
<dbReference type="Gene3D" id="3.90.1310.10">
    <property type="entry name" value="Penicillin-binding protein 2a (Domain 2)"/>
    <property type="match status" value="1"/>
</dbReference>
<dbReference type="AlphaFoldDB" id="A0A810PV23"/>
<dbReference type="GO" id="GO:0009252">
    <property type="term" value="P:peptidoglycan biosynthetic process"/>
    <property type="evidence" value="ECO:0007669"/>
    <property type="project" value="UniProtKB-KW"/>
</dbReference>
<keyword evidence="8 11" id="KW-1133">Transmembrane helix</keyword>
<dbReference type="GO" id="GO:0008658">
    <property type="term" value="F:penicillin binding"/>
    <property type="evidence" value="ECO:0007669"/>
    <property type="project" value="InterPro"/>
</dbReference>
<name>A0A810PV23_9FIRM</name>
<reference evidence="14" key="1">
    <citation type="submission" date="2020-09" db="EMBL/GenBank/DDBJ databases">
        <title>New species isolated from human feces.</title>
        <authorList>
            <person name="Kitahara M."/>
            <person name="Shigeno Y."/>
            <person name="Shime M."/>
            <person name="Matsumoto Y."/>
            <person name="Nakamura S."/>
            <person name="Motooka D."/>
            <person name="Fukuoka S."/>
            <person name="Nishikawa H."/>
            <person name="Benno Y."/>
        </authorList>
    </citation>
    <scope>NUCLEOTIDE SEQUENCE</scope>
    <source>
        <strain evidence="14">MM35</strain>
        <plasmid evidence="14">pMM35_01</plasmid>
    </source>
</reference>
<dbReference type="Pfam" id="PF03717">
    <property type="entry name" value="PBP_dimer"/>
    <property type="match status" value="2"/>
</dbReference>
<sequence>MKKNNPYRTRLIVLLSVFAAVLCLFGILLVHYQIVEGDSYRALSAAGTAKREVVETSRGIITDRNGKVLVSNRLTYTLKFSAESFADDAACNAAVWRLLELCTQEGLTWIDPLPLGRDDPYGLTDLEPGEAFTTWMDDYKIAYSGEEQITLSLSGDEMMAKLRKIYTISSDYTDQQARLIAGVRYGAEVSGGYVFAEDVPVRVISQVVDGHFAGVSTGTSSQRVYNTTYAAHILGRVSRIFAEDWNEKYKDNSDYSMDDLVGKGGVEEAFEQYLHGVNGVKLVTTDKNGKVTGELYAKEPQPGNTVALTIDIDLQKVAEDSLAATIQSMTGRDGVARGGAAAVIGVGTGDVLALASYPTYDLNRWDEMYDSWSKDPALPMFNRATDGTYAPGSTFKLCTSVAGLESGVITPSTTIVDRGIYTYYEFPQPKCWIYNATGGTHGAVNVSQAITVSCNYFFYEVGRLTGIRRLDDYASQFGLGRSTGIEIGDSKGVLASPEYAEEIGETWTDGQTITAAIGQSYNLFTPLQLANYVATLVSGGDHYDAHLLKSAKAYDNSSVVYAYNKGPSNHVDMADSTLEAVKSGARGLATGSLSYVFNSCIVPVGCKTGTAETGGELSNGCFVAFAPYDDPQIAVCVVIEQGGGGSNLAPIARDIINAYFSSASADTTISGENTLIQ</sequence>
<dbReference type="KEGG" id="vfa:MM35RIKEN_17560"/>
<dbReference type="PANTHER" id="PTHR30627:SF2">
    <property type="entry name" value="PEPTIDOGLYCAN D,D-TRANSPEPTIDASE MRDA"/>
    <property type="match status" value="1"/>
</dbReference>
<dbReference type="Proteomes" id="UP000681343">
    <property type="component" value="Plasmid pMM35_01"/>
</dbReference>
<feature type="domain" description="Penicillin-binding protein dimerisation" evidence="13">
    <location>
        <begin position="56"/>
        <end position="95"/>
    </location>
</feature>
<gene>
    <name evidence="14" type="ORF">MM35RIKEN_17560</name>
</gene>
<dbReference type="GO" id="GO:0008360">
    <property type="term" value="P:regulation of cell shape"/>
    <property type="evidence" value="ECO:0007669"/>
    <property type="project" value="UniProtKB-KW"/>
</dbReference>
<evidence type="ECO:0000256" key="3">
    <source>
        <dbReference type="ARBA" id="ARBA00007171"/>
    </source>
</evidence>
<dbReference type="PANTHER" id="PTHR30627">
    <property type="entry name" value="PEPTIDOGLYCAN D,D-TRANSPEPTIDASE"/>
    <property type="match status" value="1"/>
</dbReference>
<geneLocation type="plasmid" evidence="14 15">
    <name>pMM35_01</name>
</geneLocation>
<comment type="similarity">
    <text evidence="3">Belongs to the transpeptidase family.</text>
</comment>
<evidence type="ECO:0000259" key="13">
    <source>
        <dbReference type="Pfam" id="PF03717"/>
    </source>
</evidence>
<comment type="subcellular location">
    <subcellularLocation>
        <location evidence="2">Cell membrane</location>
    </subcellularLocation>
    <subcellularLocation>
        <location evidence="1">Membrane</location>
        <topology evidence="1">Single-pass membrane protein</topology>
    </subcellularLocation>
</comment>
<dbReference type="Gene3D" id="1.10.10.1230">
    <property type="entry name" value="Penicillin-binding protein, N-terminal non-catalytic domain, head sub-domain"/>
    <property type="match status" value="1"/>
</dbReference>
<evidence type="ECO:0000256" key="9">
    <source>
        <dbReference type="ARBA" id="ARBA00023136"/>
    </source>
</evidence>
<evidence type="ECO:0000256" key="5">
    <source>
        <dbReference type="ARBA" id="ARBA00022692"/>
    </source>
</evidence>
<evidence type="ECO:0000259" key="12">
    <source>
        <dbReference type="Pfam" id="PF00905"/>
    </source>
</evidence>
<dbReference type="InterPro" id="IPR001460">
    <property type="entry name" value="PCN-bd_Tpept"/>
</dbReference>
<evidence type="ECO:0000256" key="4">
    <source>
        <dbReference type="ARBA" id="ARBA00022475"/>
    </source>
</evidence>